<proteinExistence type="predicted"/>
<dbReference type="InterPro" id="IPR050330">
    <property type="entry name" value="Bact_OuterMem_StrucFunc"/>
</dbReference>
<comment type="caution">
    <text evidence="6">The sequence shown here is derived from an EMBL/GenBank/DDBJ whole genome shotgun (WGS) entry which is preliminary data.</text>
</comment>
<dbReference type="Pfam" id="PF07676">
    <property type="entry name" value="PD40"/>
    <property type="match status" value="1"/>
</dbReference>
<accession>A0A0P7XQ44</accession>
<keyword evidence="2 4" id="KW-0472">Membrane</keyword>
<dbReference type="Proteomes" id="UP000050421">
    <property type="component" value="Unassembled WGS sequence"/>
</dbReference>
<dbReference type="SUPFAM" id="SSF103088">
    <property type="entry name" value="OmpA-like"/>
    <property type="match status" value="1"/>
</dbReference>
<dbReference type="AlphaFoldDB" id="A0A0P7XQ44"/>
<comment type="subcellular location">
    <subcellularLocation>
        <location evidence="1">Cell outer membrane</location>
    </subcellularLocation>
</comment>
<dbReference type="STRING" id="1305737.GCA_000526355_00944"/>
<dbReference type="PROSITE" id="PS51123">
    <property type="entry name" value="OMPA_2"/>
    <property type="match status" value="1"/>
</dbReference>
<dbReference type="eggNOG" id="COG2885">
    <property type="taxonomic scope" value="Bacteria"/>
</dbReference>
<dbReference type="InterPro" id="IPR036737">
    <property type="entry name" value="OmpA-like_sf"/>
</dbReference>
<dbReference type="PRINTS" id="PR01021">
    <property type="entry name" value="OMPADOMAIN"/>
</dbReference>
<organism evidence="6 7">
    <name type="scientific">Algoriphagus marincola HL-49</name>
    <dbReference type="NCBI Taxonomy" id="1305737"/>
    <lineage>
        <taxon>Bacteria</taxon>
        <taxon>Pseudomonadati</taxon>
        <taxon>Bacteroidota</taxon>
        <taxon>Cytophagia</taxon>
        <taxon>Cytophagales</taxon>
        <taxon>Cyclobacteriaceae</taxon>
        <taxon>Algoriphagus</taxon>
    </lineage>
</organism>
<dbReference type="PANTHER" id="PTHR30329">
    <property type="entry name" value="STATOR ELEMENT OF FLAGELLAR MOTOR COMPLEX"/>
    <property type="match status" value="1"/>
</dbReference>
<protein>
    <submittedName>
        <fullName evidence="6">Putative outer membrane protein</fullName>
    </submittedName>
</protein>
<dbReference type="OrthoDB" id="9809364at2"/>
<dbReference type="Gene3D" id="3.30.1330.60">
    <property type="entry name" value="OmpA-like domain"/>
    <property type="match status" value="1"/>
</dbReference>
<dbReference type="PATRIC" id="fig|1305737.6.peg.1460"/>
<dbReference type="InterPro" id="IPR006665">
    <property type="entry name" value="OmpA-like"/>
</dbReference>
<dbReference type="GO" id="GO:0009279">
    <property type="term" value="C:cell outer membrane"/>
    <property type="evidence" value="ECO:0007669"/>
    <property type="project" value="UniProtKB-SubCell"/>
</dbReference>
<evidence type="ECO:0000259" key="5">
    <source>
        <dbReference type="PROSITE" id="PS51123"/>
    </source>
</evidence>
<dbReference type="CDD" id="cd07185">
    <property type="entry name" value="OmpA_C-like"/>
    <property type="match status" value="1"/>
</dbReference>
<evidence type="ECO:0000256" key="1">
    <source>
        <dbReference type="ARBA" id="ARBA00004442"/>
    </source>
</evidence>
<gene>
    <name evidence="6" type="ORF">HLUCCX10_04060</name>
</gene>
<name>A0A0P7XQ44_9BACT</name>
<evidence type="ECO:0000256" key="4">
    <source>
        <dbReference type="PROSITE-ProRule" id="PRU00473"/>
    </source>
</evidence>
<reference evidence="6 7" key="1">
    <citation type="submission" date="2015-09" db="EMBL/GenBank/DDBJ databases">
        <title>Identification and resolution of microdiversity through metagenomic sequencing of parallel consortia.</title>
        <authorList>
            <person name="Nelson W.C."/>
            <person name="Romine M.F."/>
            <person name="Lindemann S.R."/>
        </authorList>
    </citation>
    <scope>NUCLEOTIDE SEQUENCE [LARGE SCALE GENOMIC DNA]</scope>
    <source>
        <strain evidence="6">HL-49</strain>
    </source>
</reference>
<dbReference type="Pfam" id="PF00691">
    <property type="entry name" value="OmpA"/>
    <property type="match status" value="1"/>
</dbReference>
<sequence length="541" mass="59867">MYKPQFNLRAGSLFLLAFFVSLSVFSQQIKNLSGANTPQDDMNPVWIGDGVLLFTRANHFQNVGGINDPGDIWMTKKNSDGQWSEAIHRKDLSTAGYDLALGLEDILTLLVFHSGSDRFGVFQYSKFGQEWNFLRPVSMPEIEKFQGSVTGSVSKGGNYIFLSGNRSDSRGNEDIYVSEKIGPVQWSEPKSLGSVINTPGQETSPYFDPSSGLLYFSSNLHLGAQGKDIFIAKALSEDFAEWSAPQKWVQLSSPGSESAVTFISPTEVVWTTTQNSDGFADLVTYEEITPLEIPNEFKAPETVAVSQQNQSENVTTVTELTPIYPSSAVGIPEVKVKEKSVETEEESLRWLVIDQKNKIRVENFRLMAKNGEEWKEIPIQNQKISDLKASGVQLLRFEAAQFFPASISLAELKTKEPNVILMTKAETGNSLLLDKVNFKRGTADLEEGDTFDFLDQIVGFLSENPDLKIRISGHTDSSGDPGLNKALSLDRAGAVRDYLVDQGVDFERLRISGWGGTRPIASNATEAGRSKNRRVELTIED</sequence>
<dbReference type="EMBL" id="LJXT01000016">
    <property type="protein sequence ID" value="KPQ19047.1"/>
    <property type="molecule type" value="Genomic_DNA"/>
</dbReference>
<dbReference type="PANTHER" id="PTHR30329:SF21">
    <property type="entry name" value="LIPOPROTEIN YIAD-RELATED"/>
    <property type="match status" value="1"/>
</dbReference>
<evidence type="ECO:0000313" key="6">
    <source>
        <dbReference type="EMBL" id="KPQ19047.1"/>
    </source>
</evidence>
<evidence type="ECO:0000313" key="7">
    <source>
        <dbReference type="Proteomes" id="UP000050421"/>
    </source>
</evidence>
<feature type="domain" description="OmpA-like" evidence="5">
    <location>
        <begin position="425"/>
        <end position="541"/>
    </location>
</feature>
<dbReference type="InterPro" id="IPR006664">
    <property type="entry name" value="OMP_bac"/>
</dbReference>
<evidence type="ECO:0000256" key="2">
    <source>
        <dbReference type="ARBA" id="ARBA00023136"/>
    </source>
</evidence>
<evidence type="ECO:0000256" key="3">
    <source>
        <dbReference type="ARBA" id="ARBA00023237"/>
    </source>
</evidence>
<keyword evidence="3" id="KW-0998">Cell outer membrane</keyword>
<dbReference type="InterPro" id="IPR011659">
    <property type="entry name" value="WD40"/>
</dbReference>